<dbReference type="AlphaFoldDB" id="A0A927H0E5"/>
<name>A0A927H0E5_9BACL</name>
<dbReference type="EMBL" id="JACXJA010000026">
    <property type="protein sequence ID" value="MBD2863986.1"/>
    <property type="molecule type" value="Genomic_DNA"/>
</dbReference>
<sequence>MSVEDIERMLLEDGEELMAELFRNQYPPSLTREPNQVILTLRDSGSEAIVGIAFYRVGVTYGGTPNEFLTASAIGIHIRPQYQVSRKEIRRFVQGCLVTMKQLDLRHVHTRLTLNHFDVFAAMVSEGFHNTNAERSNAIRLSKRL</sequence>
<proteinExistence type="predicted"/>
<organism evidence="1 2">
    <name type="scientific">Paenibacillus oceani</name>
    <dbReference type="NCBI Taxonomy" id="2772510"/>
    <lineage>
        <taxon>Bacteria</taxon>
        <taxon>Bacillati</taxon>
        <taxon>Bacillota</taxon>
        <taxon>Bacilli</taxon>
        <taxon>Bacillales</taxon>
        <taxon>Paenibacillaceae</taxon>
        <taxon>Paenibacillus</taxon>
    </lineage>
</organism>
<comment type="caution">
    <text evidence="1">The sequence shown here is derived from an EMBL/GenBank/DDBJ whole genome shotgun (WGS) entry which is preliminary data.</text>
</comment>
<evidence type="ECO:0000313" key="2">
    <source>
        <dbReference type="Proteomes" id="UP000639396"/>
    </source>
</evidence>
<gene>
    <name evidence="1" type="ORF">IDH45_18510</name>
</gene>
<dbReference type="Proteomes" id="UP000639396">
    <property type="component" value="Unassembled WGS sequence"/>
</dbReference>
<protein>
    <submittedName>
        <fullName evidence="1">Uncharacterized protein</fullName>
    </submittedName>
</protein>
<accession>A0A927H0E5</accession>
<dbReference type="RefSeq" id="WP_190929617.1">
    <property type="nucleotide sequence ID" value="NZ_JACXJA010000026.1"/>
</dbReference>
<evidence type="ECO:0000313" key="1">
    <source>
        <dbReference type="EMBL" id="MBD2863986.1"/>
    </source>
</evidence>
<reference evidence="1" key="1">
    <citation type="submission" date="2020-09" db="EMBL/GenBank/DDBJ databases">
        <title>A novel bacterium of genus Paenibacillus, isolated from South China Sea.</title>
        <authorList>
            <person name="Huang H."/>
            <person name="Mo K."/>
            <person name="Hu Y."/>
        </authorList>
    </citation>
    <scope>NUCLEOTIDE SEQUENCE</scope>
    <source>
        <strain evidence="1">IB182363</strain>
    </source>
</reference>
<keyword evidence="2" id="KW-1185">Reference proteome</keyword>